<organism evidence="2 3">
    <name type="scientific">Solanum pinnatisectum</name>
    <name type="common">tansyleaf nightshade</name>
    <dbReference type="NCBI Taxonomy" id="50273"/>
    <lineage>
        <taxon>Eukaryota</taxon>
        <taxon>Viridiplantae</taxon>
        <taxon>Streptophyta</taxon>
        <taxon>Embryophyta</taxon>
        <taxon>Tracheophyta</taxon>
        <taxon>Spermatophyta</taxon>
        <taxon>Magnoliopsida</taxon>
        <taxon>eudicotyledons</taxon>
        <taxon>Gunneridae</taxon>
        <taxon>Pentapetalae</taxon>
        <taxon>asterids</taxon>
        <taxon>lamiids</taxon>
        <taxon>Solanales</taxon>
        <taxon>Solanaceae</taxon>
        <taxon>Solanoideae</taxon>
        <taxon>Solaneae</taxon>
        <taxon>Solanum</taxon>
    </lineage>
</organism>
<sequence length="165" mass="18125">MARKKQQSRAPHPLESESPKGIGTSETHVTPATRILQALEPLQLSNWISGRESALSILVETTKLVTLTPHDAEIGVSTAARKLTYSAKKAEETSIMSEVVRGNRLTAMGLALDYYPPVVKDGHKVTKNNLKYIQEESQKLMVSLIGYVVGGNPTFKDMLKFVYGV</sequence>
<proteinExistence type="predicted"/>
<keyword evidence="3" id="KW-1185">Reference proteome</keyword>
<name>A0AAV9KJV6_9SOLN</name>
<protein>
    <submittedName>
        <fullName evidence="2">Uncharacterized protein</fullName>
    </submittedName>
</protein>
<dbReference type="PANTHER" id="PTHR33233">
    <property type="entry name" value="ENDONUCLEASE/EXONUCLEASE/PHOSPHATASE"/>
    <property type="match status" value="1"/>
</dbReference>
<gene>
    <name evidence="2" type="ORF">R3W88_019486</name>
</gene>
<evidence type="ECO:0000313" key="2">
    <source>
        <dbReference type="EMBL" id="KAK4713579.1"/>
    </source>
</evidence>
<dbReference type="Proteomes" id="UP001311915">
    <property type="component" value="Unassembled WGS sequence"/>
</dbReference>
<dbReference type="EMBL" id="JAWPEI010000010">
    <property type="protein sequence ID" value="KAK4713579.1"/>
    <property type="molecule type" value="Genomic_DNA"/>
</dbReference>
<dbReference type="AlphaFoldDB" id="A0AAV9KJV6"/>
<feature type="region of interest" description="Disordered" evidence="1">
    <location>
        <begin position="1"/>
        <end position="26"/>
    </location>
</feature>
<evidence type="ECO:0000313" key="3">
    <source>
        <dbReference type="Proteomes" id="UP001311915"/>
    </source>
</evidence>
<dbReference type="PANTHER" id="PTHR33233:SF14">
    <property type="entry name" value="ENDONUCLEASE_EXONUCLEASE_PHOSPHATASE"/>
    <property type="match status" value="1"/>
</dbReference>
<accession>A0AAV9KJV6</accession>
<evidence type="ECO:0000256" key="1">
    <source>
        <dbReference type="SAM" id="MobiDB-lite"/>
    </source>
</evidence>
<reference evidence="2 3" key="1">
    <citation type="submission" date="2023-10" db="EMBL/GenBank/DDBJ databases">
        <title>Genome-Wide Identification Analysis in wild type Solanum Pinnatisectum Reveals Some Genes Defensing Phytophthora Infestans.</title>
        <authorList>
            <person name="Sun C."/>
        </authorList>
    </citation>
    <scope>NUCLEOTIDE SEQUENCE [LARGE SCALE GENOMIC DNA]</scope>
    <source>
        <strain evidence="2">LQN</strain>
        <tissue evidence="2">Leaf</tissue>
    </source>
</reference>
<comment type="caution">
    <text evidence="2">The sequence shown here is derived from an EMBL/GenBank/DDBJ whole genome shotgun (WGS) entry which is preliminary data.</text>
</comment>